<accession>A0ACC2SWJ7</accession>
<comment type="caution">
    <text evidence="1">The sequence shown here is derived from an EMBL/GenBank/DDBJ whole genome shotgun (WGS) entry which is preliminary data.</text>
</comment>
<reference evidence="1" key="1">
    <citation type="submission" date="2022-04" db="EMBL/GenBank/DDBJ databases">
        <title>Genome of the entomopathogenic fungus Entomophthora muscae.</title>
        <authorList>
            <person name="Elya C."/>
            <person name="Lovett B.R."/>
            <person name="Lee E."/>
            <person name="Macias A.M."/>
            <person name="Hajek A.E."/>
            <person name="De Bivort B.L."/>
            <person name="Kasson M.T."/>
            <person name="De Fine Licht H.H."/>
            <person name="Stajich J.E."/>
        </authorList>
    </citation>
    <scope>NUCLEOTIDE SEQUENCE</scope>
    <source>
        <strain evidence="1">Berkeley</strain>
    </source>
</reference>
<gene>
    <name evidence="1" type="ORF">DSO57_1006943</name>
</gene>
<dbReference type="EMBL" id="QTSX02004280">
    <property type="protein sequence ID" value="KAJ9066721.1"/>
    <property type="molecule type" value="Genomic_DNA"/>
</dbReference>
<protein>
    <submittedName>
        <fullName evidence="1">Uncharacterized protein</fullName>
    </submittedName>
</protein>
<dbReference type="Proteomes" id="UP001165960">
    <property type="component" value="Unassembled WGS sequence"/>
</dbReference>
<organism evidence="1 2">
    <name type="scientific">Entomophthora muscae</name>
    <dbReference type="NCBI Taxonomy" id="34485"/>
    <lineage>
        <taxon>Eukaryota</taxon>
        <taxon>Fungi</taxon>
        <taxon>Fungi incertae sedis</taxon>
        <taxon>Zoopagomycota</taxon>
        <taxon>Entomophthoromycotina</taxon>
        <taxon>Entomophthoromycetes</taxon>
        <taxon>Entomophthorales</taxon>
        <taxon>Entomophthoraceae</taxon>
        <taxon>Entomophthora</taxon>
    </lineage>
</organism>
<keyword evidence="2" id="KW-1185">Reference proteome</keyword>
<name>A0ACC2SWJ7_9FUNG</name>
<evidence type="ECO:0000313" key="1">
    <source>
        <dbReference type="EMBL" id="KAJ9066721.1"/>
    </source>
</evidence>
<sequence length="57" mass="6127">MAEALKEMELKAKSQAGTNSGASQPPENSSFMWLWITLGVIASVVILGGIVYFVVKK</sequence>
<evidence type="ECO:0000313" key="2">
    <source>
        <dbReference type="Proteomes" id="UP001165960"/>
    </source>
</evidence>
<proteinExistence type="predicted"/>